<dbReference type="PANTHER" id="PTHR34477">
    <property type="entry name" value="UPF0213 PROTEIN YHBQ"/>
    <property type="match status" value="1"/>
</dbReference>
<organism evidence="3 4">
    <name type="scientific">Chryseobacterium indicum</name>
    <dbReference type="NCBI Taxonomy" id="2766954"/>
    <lineage>
        <taxon>Bacteria</taxon>
        <taxon>Pseudomonadati</taxon>
        <taxon>Bacteroidota</taxon>
        <taxon>Flavobacteriia</taxon>
        <taxon>Flavobacteriales</taxon>
        <taxon>Weeksellaceae</taxon>
        <taxon>Chryseobacterium group</taxon>
        <taxon>Chryseobacterium</taxon>
    </lineage>
</organism>
<comment type="caution">
    <text evidence="3">The sequence shown here is derived from an EMBL/GenBank/DDBJ whole genome shotgun (WGS) entry which is preliminary data.</text>
</comment>
<keyword evidence="4" id="KW-1185">Reference proteome</keyword>
<dbReference type="Proteomes" id="UP001430374">
    <property type="component" value="Unassembled WGS sequence"/>
</dbReference>
<dbReference type="InterPro" id="IPR050190">
    <property type="entry name" value="UPF0213_domain"/>
</dbReference>
<feature type="domain" description="GIY-YIG" evidence="2">
    <location>
        <begin position="8"/>
        <end position="87"/>
    </location>
</feature>
<dbReference type="Pfam" id="PF01541">
    <property type="entry name" value="GIY-YIG"/>
    <property type="match status" value="1"/>
</dbReference>
<accession>A0ABS9C4Y7</accession>
<dbReference type="InterPro" id="IPR035901">
    <property type="entry name" value="GIY-YIG_endonuc_sf"/>
</dbReference>
<proteinExistence type="inferred from homology"/>
<dbReference type="CDD" id="cd10448">
    <property type="entry name" value="GIY-YIG_unchar_3"/>
    <property type="match status" value="1"/>
</dbReference>
<dbReference type="PROSITE" id="PS50164">
    <property type="entry name" value="GIY_YIG"/>
    <property type="match status" value="1"/>
</dbReference>
<name>A0ABS9C4Y7_9FLAO</name>
<dbReference type="RefSeq" id="WP_235131207.1">
    <property type="nucleotide sequence ID" value="NZ_JACSGT010000001.1"/>
</dbReference>
<dbReference type="InterPro" id="IPR000305">
    <property type="entry name" value="GIY-YIG_endonuc"/>
</dbReference>
<dbReference type="EMBL" id="JACSGT010000001">
    <property type="protein sequence ID" value="MCF2219619.1"/>
    <property type="molecule type" value="Genomic_DNA"/>
</dbReference>
<dbReference type="SUPFAM" id="SSF82771">
    <property type="entry name" value="GIY-YIG endonuclease"/>
    <property type="match status" value="1"/>
</dbReference>
<protein>
    <submittedName>
        <fullName evidence="3">GIY-YIG nuclease family protein</fullName>
    </submittedName>
</protein>
<evidence type="ECO:0000256" key="1">
    <source>
        <dbReference type="ARBA" id="ARBA00007435"/>
    </source>
</evidence>
<sequence>MLKTLGIHNYYVYLLTNYNKSVLYVGVTNNLKIRLHQHKNPKTEDKVHFTSKYKCFYLVYYEHFQDIEQAILREKQIKGYSRMKKDKLIDDFNPDWNFLNETI</sequence>
<comment type="similarity">
    <text evidence="1">Belongs to the UPF0213 family.</text>
</comment>
<evidence type="ECO:0000313" key="3">
    <source>
        <dbReference type="EMBL" id="MCF2219619.1"/>
    </source>
</evidence>
<reference evidence="3" key="1">
    <citation type="submission" date="2021-08" db="EMBL/GenBank/DDBJ databases">
        <title>Complete genome sequence of Chryseobacterium sp strain PS-8.</title>
        <authorList>
            <person name="Das S.K."/>
        </authorList>
    </citation>
    <scope>NUCLEOTIDE SEQUENCE</scope>
    <source>
        <strain evidence="3">PS-8</strain>
    </source>
</reference>
<gene>
    <name evidence="3" type="ORF">H9Q08_09895</name>
</gene>
<evidence type="ECO:0000313" key="4">
    <source>
        <dbReference type="Proteomes" id="UP001430374"/>
    </source>
</evidence>
<dbReference type="PANTHER" id="PTHR34477:SF5">
    <property type="entry name" value="BSL5627 PROTEIN"/>
    <property type="match status" value="1"/>
</dbReference>
<dbReference type="Gene3D" id="3.40.1440.10">
    <property type="entry name" value="GIY-YIG endonuclease"/>
    <property type="match status" value="1"/>
</dbReference>
<evidence type="ECO:0000259" key="2">
    <source>
        <dbReference type="PROSITE" id="PS50164"/>
    </source>
</evidence>